<sequence>MNDLADVDLECLPEQQVERVRMLVVGDDSQSLSARRRHRQRRLGSDTCTVDGGDSTSGC</sequence>
<proteinExistence type="predicted"/>
<dbReference type="EMBL" id="BAAALT010000076">
    <property type="protein sequence ID" value="GAA1804843.1"/>
    <property type="molecule type" value="Genomic_DNA"/>
</dbReference>
<reference evidence="2 3" key="1">
    <citation type="journal article" date="2019" name="Int. J. Syst. Evol. Microbiol.">
        <title>The Global Catalogue of Microorganisms (GCM) 10K type strain sequencing project: providing services to taxonomists for standard genome sequencing and annotation.</title>
        <authorList>
            <consortium name="The Broad Institute Genomics Platform"/>
            <consortium name="The Broad Institute Genome Sequencing Center for Infectious Disease"/>
            <person name="Wu L."/>
            <person name="Ma J."/>
        </authorList>
    </citation>
    <scope>NUCLEOTIDE SEQUENCE [LARGE SCALE GENOMIC DNA]</scope>
    <source>
        <strain evidence="2 3">JCM 13250</strain>
    </source>
</reference>
<evidence type="ECO:0000313" key="2">
    <source>
        <dbReference type="EMBL" id="GAA1804843.1"/>
    </source>
</evidence>
<keyword evidence="3" id="KW-1185">Reference proteome</keyword>
<feature type="region of interest" description="Disordered" evidence="1">
    <location>
        <begin position="27"/>
        <end position="59"/>
    </location>
</feature>
<gene>
    <name evidence="2" type="ORF">GCM10009682_28200</name>
</gene>
<name>A0ABN2LZW3_9ACTN</name>
<comment type="caution">
    <text evidence="2">The sequence shown here is derived from an EMBL/GenBank/DDBJ whole genome shotgun (WGS) entry which is preliminary data.</text>
</comment>
<evidence type="ECO:0000256" key="1">
    <source>
        <dbReference type="SAM" id="MobiDB-lite"/>
    </source>
</evidence>
<dbReference type="RefSeq" id="WP_344130779.1">
    <property type="nucleotide sequence ID" value="NZ_BAAALT010000076.1"/>
</dbReference>
<organism evidence="2 3">
    <name type="scientific">Luedemannella flava</name>
    <dbReference type="NCBI Taxonomy" id="349316"/>
    <lineage>
        <taxon>Bacteria</taxon>
        <taxon>Bacillati</taxon>
        <taxon>Actinomycetota</taxon>
        <taxon>Actinomycetes</taxon>
        <taxon>Micromonosporales</taxon>
        <taxon>Micromonosporaceae</taxon>
        <taxon>Luedemannella</taxon>
    </lineage>
</organism>
<evidence type="ECO:0000313" key="3">
    <source>
        <dbReference type="Proteomes" id="UP001500218"/>
    </source>
</evidence>
<accession>A0ABN2LZW3</accession>
<protein>
    <submittedName>
        <fullName evidence="2">Uncharacterized protein</fullName>
    </submittedName>
</protein>
<dbReference type="Proteomes" id="UP001500218">
    <property type="component" value="Unassembled WGS sequence"/>
</dbReference>